<keyword evidence="5" id="KW-0998">Cell outer membrane</keyword>
<reference evidence="10" key="1">
    <citation type="submission" date="2015-07" db="EMBL/GenBank/DDBJ databases">
        <title>Genome sequencing of Sunxiuqinia dokdonensis strain SK.</title>
        <authorList>
            <person name="Ahn S."/>
            <person name="Kim B.-C."/>
        </authorList>
    </citation>
    <scope>NUCLEOTIDE SEQUENCE [LARGE SCALE GENOMIC DNA]</scope>
    <source>
        <strain evidence="10">SK</strain>
    </source>
</reference>
<evidence type="ECO:0000256" key="6">
    <source>
        <dbReference type="SAM" id="SignalP"/>
    </source>
</evidence>
<evidence type="ECO:0000256" key="4">
    <source>
        <dbReference type="ARBA" id="ARBA00023136"/>
    </source>
</evidence>
<evidence type="ECO:0000256" key="1">
    <source>
        <dbReference type="ARBA" id="ARBA00004442"/>
    </source>
</evidence>
<evidence type="ECO:0000259" key="7">
    <source>
        <dbReference type="Pfam" id="PF07980"/>
    </source>
</evidence>
<dbReference type="EMBL" id="LGIA01000171">
    <property type="protein sequence ID" value="KOH44070.1"/>
    <property type="molecule type" value="Genomic_DNA"/>
</dbReference>
<dbReference type="InterPro" id="IPR011990">
    <property type="entry name" value="TPR-like_helical_dom_sf"/>
</dbReference>
<dbReference type="PROSITE" id="PS51257">
    <property type="entry name" value="PROKAR_LIPOPROTEIN"/>
    <property type="match status" value="1"/>
</dbReference>
<evidence type="ECO:0000256" key="2">
    <source>
        <dbReference type="ARBA" id="ARBA00006275"/>
    </source>
</evidence>
<feature type="signal peptide" evidence="6">
    <location>
        <begin position="1"/>
        <end position="19"/>
    </location>
</feature>
<feature type="domain" description="SusD-like N-terminal" evidence="8">
    <location>
        <begin position="92"/>
        <end position="208"/>
    </location>
</feature>
<keyword evidence="10" id="KW-1185">Reference proteome</keyword>
<accession>A0A0L8V6G0</accession>
<proteinExistence type="inferred from homology"/>
<evidence type="ECO:0008006" key="11">
    <source>
        <dbReference type="Google" id="ProtNLM"/>
    </source>
</evidence>
<organism evidence="9 10">
    <name type="scientific">Sunxiuqinia dokdonensis</name>
    <dbReference type="NCBI Taxonomy" id="1409788"/>
    <lineage>
        <taxon>Bacteria</taxon>
        <taxon>Pseudomonadati</taxon>
        <taxon>Bacteroidota</taxon>
        <taxon>Bacteroidia</taxon>
        <taxon>Marinilabiliales</taxon>
        <taxon>Prolixibacteraceae</taxon>
        <taxon>Sunxiuqinia</taxon>
    </lineage>
</organism>
<name>A0A0L8V6G0_9BACT</name>
<dbReference type="AlphaFoldDB" id="A0A0L8V6G0"/>
<evidence type="ECO:0000259" key="8">
    <source>
        <dbReference type="Pfam" id="PF14322"/>
    </source>
</evidence>
<dbReference type="OrthoDB" id="1031584at2"/>
<keyword evidence="4" id="KW-0472">Membrane</keyword>
<dbReference type="GO" id="GO:0009279">
    <property type="term" value="C:cell outer membrane"/>
    <property type="evidence" value="ECO:0007669"/>
    <property type="project" value="UniProtKB-SubCell"/>
</dbReference>
<feature type="chain" id="PRO_5005591412" description="RagB/SusD family nutrient uptake outer membrane protein" evidence="6">
    <location>
        <begin position="20"/>
        <end position="587"/>
    </location>
</feature>
<dbReference type="Pfam" id="PF14322">
    <property type="entry name" value="SusD-like_3"/>
    <property type="match status" value="1"/>
</dbReference>
<dbReference type="PATRIC" id="fig|1409788.3.peg.3149"/>
<gene>
    <name evidence="9" type="ORF">NC99_30630</name>
</gene>
<comment type="subcellular location">
    <subcellularLocation>
        <location evidence="1">Cell outer membrane</location>
    </subcellularLocation>
</comment>
<dbReference type="RefSeq" id="WP_053184802.1">
    <property type="nucleotide sequence ID" value="NZ_LGIA01000171.1"/>
</dbReference>
<evidence type="ECO:0000313" key="10">
    <source>
        <dbReference type="Proteomes" id="UP000036958"/>
    </source>
</evidence>
<protein>
    <recommendedName>
        <fullName evidence="11">RagB/SusD family nutrient uptake outer membrane protein</fullName>
    </recommendedName>
</protein>
<comment type="caution">
    <text evidence="9">The sequence shown here is derived from an EMBL/GenBank/DDBJ whole genome shotgun (WGS) entry which is preliminary data.</text>
</comment>
<sequence>MKRYKFIIILIGFVLALGACDVTDTVPEDAITDLNFWKKTDDLKLYANNFYTTLSSPSQWLDNTSDNCVTNSPDNRLFNNITVPGSGGGWAISNWSNIRNVNYFLSHYQTVEGDEQEIAHYVGEIRFFRAHEYFNKVKTFGDVPWLDKDLTTTDEELLFNSRDPRKFVIDKVIEDLEFAALNLKLPQDVENGRLHKFAALQLLARVCLYEGTWMKYRNLSGWEAYLEMAATASKQIMDEGNYAIVKGNAPYMFDDYPLFYRQQFIQEDLTSNQECVLPRIYVKDKLMHGLSRQVNETGWGISKDFIESFVCVDGLPIALSPLYQGDDSLQLEMTNRDPRLRNMVDNKNLPYYLDGSRPISYPATTVAVNECPTGYMASKFRDPVPAQNEANQTTYDWYVFRYAEVLLIYAEAKAELGTISQTDLDLSINMLRARLDEPGVFEMGRLSLNPAEDPLALVDGQPRYGYAISPLLYEIRRERRIELAFEGFRWDDICRWNAGVLIENPKTMLGMVVNEDVVERYKNLFGGTDQFEGRSFYEFTDWDGADKKLLKVYANSSRTWDDKLYLNPLPTDQLSLNPNLTQNPGWN</sequence>
<evidence type="ECO:0000256" key="3">
    <source>
        <dbReference type="ARBA" id="ARBA00022729"/>
    </source>
</evidence>
<dbReference type="Gene3D" id="1.25.40.390">
    <property type="match status" value="1"/>
</dbReference>
<comment type="similarity">
    <text evidence="2">Belongs to the SusD family.</text>
</comment>
<dbReference type="Pfam" id="PF07980">
    <property type="entry name" value="SusD_RagB"/>
    <property type="match status" value="1"/>
</dbReference>
<evidence type="ECO:0000313" key="9">
    <source>
        <dbReference type="EMBL" id="KOH44070.1"/>
    </source>
</evidence>
<dbReference type="InterPro" id="IPR033985">
    <property type="entry name" value="SusD-like_N"/>
</dbReference>
<feature type="domain" description="RagB/SusD" evidence="7">
    <location>
        <begin position="300"/>
        <end position="586"/>
    </location>
</feature>
<dbReference type="Proteomes" id="UP000036958">
    <property type="component" value="Unassembled WGS sequence"/>
</dbReference>
<evidence type="ECO:0000256" key="5">
    <source>
        <dbReference type="ARBA" id="ARBA00023237"/>
    </source>
</evidence>
<dbReference type="InterPro" id="IPR012944">
    <property type="entry name" value="SusD_RagB_dom"/>
</dbReference>
<keyword evidence="3 6" id="KW-0732">Signal</keyword>
<dbReference type="SUPFAM" id="SSF48452">
    <property type="entry name" value="TPR-like"/>
    <property type="match status" value="1"/>
</dbReference>
<dbReference type="STRING" id="1409788.NC99_30630"/>